<dbReference type="PANTHER" id="PTHR30400:SF0">
    <property type="entry name" value="BIOSYNTHETIC PEPTIDOGLYCAN TRANSGLYCOSYLASE"/>
    <property type="match status" value="1"/>
</dbReference>
<dbReference type="SUPFAM" id="SSF53955">
    <property type="entry name" value="Lysozyme-like"/>
    <property type="match status" value="1"/>
</dbReference>
<dbReference type="GO" id="GO:0016763">
    <property type="term" value="F:pentosyltransferase activity"/>
    <property type="evidence" value="ECO:0007669"/>
    <property type="project" value="InterPro"/>
</dbReference>
<evidence type="ECO:0000256" key="6">
    <source>
        <dbReference type="ARBA" id="ARBA00022960"/>
    </source>
</evidence>
<evidence type="ECO:0000256" key="7">
    <source>
        <dbReference type="ARBA" id="ARBA00022984"/>
    </source>
</evidence>
<evidence type="ECO:0000256" key="9">
    <source>
        <dbReference type="ARBA" id="ARBA00023136"/>
    </source>
</evidence>
<dbReference type="EC" id="2.4.99.28" evidence="11"/>
<keyword evidence="10 11" id="KW-0961">Cell wall biogenesis/degradation</keyword>
<evidence type="ECO:0000256" key="2">
    <source>
        <dbReference type="ARBA" id="ARBA00022519"/>
    </source>
</evidence>
<proteinExistence type="inferred from homology"/>
<gene>
    <name evidence="11" type="primary">mtgA</name>
    <name evidence="13" type="ORF">HGR_10600</name>
</gene>
<accession>F3KUI6</accession>
<protein>
    <recommendedName>
        <fullName evidence="11">Biosynthetic peptidoglycan transglycosylase</fullName>
        <ecNumber evidence="11">2.4.99.28</ecNumber>
    </recommendedName>
    <alternativeName>
        <fullName evidence="11">Glycan polymerase</fullName>
    </alternativeName>
    <alternativeName>
        <fullName evidence="11">Peptidoglycan glycosyltransferase MtgA</fullName>
        <shortName evidence="11">PGT</shortName>
    </alternativeName>
</protein>
<dbReference type="Pfam" id="PF00912">
    <property type="entry name" value="Transgly"/>
    <property type="match status" value="2"/>
</dbReference>
<comment type="catalytic activity">
    <reaction evidence="11">
        <text>[GlcNAc-(1-&gt;4)-Mur2Ac(oyl-L-Ala-gamma-D-Glu-L-Lys-D-Ala-D-Ala)](n)-di-trans,octa-cis-undecaprenyl diphosphate + beta-D-GlcNAc-(1-&gt;4)-Mur2Ac(oyl-L-Ala-gamma-D-Glu-L-Lys-D-Ala-D-Ala)-di-trans,octa-cis-undecaprenyl diphosphate = [GlcNAc-(1-&gt;4)-Mur2Ac(oyl-L-Ala-gamma-D-Glu-L-Lys-D-Ala-D-Ala)](n+1)-di-trans,octa-cis-undecaprenyl diphosphate + di-trans,octa-cis-undecaprenyl diphosphate + H(+)</text>
        <dbReference type="Rhea" id="RHEA:23708"/>
        <dbReference type="Rhea" id="RHEA-COMP:9602"/>
        <dbReference type="Rhea" id="RHEA-COMP:9603"/>
        <dbReference type="ChEBI" id="CHEBI:15378"/>
        <dbReference type="ChEBI" id="CHEBI:58405"/>
        <dbReference type="ChEBI" id="CHEBI:60033"/>
        <dbReference type="ChEBI" id="CHEBI:78435"/>
        <dbReference type="EC" id="2.4.99.28"/>
    </reaction>
</comment>
<evidence type="ECO:0000256" key="4">
    <source>
        <dbReference type="ARBA" id="ARBA00022679"/>
    </source>
</evidence>
<evidence type="ECO:0000256" key="1">
    <source>
        <dbReference type="ARBA" id="ARBA00022475"/>
    </source>
</evidence>
<dbReference type="GO" id="GO:0009274">
    <property type="term" value="C:peptidoglycan-based cell wall"/>
    <property type="evidence" value="ECO:0007669"/>
    <property type="project" value="InterPro"/>
</dbReference>
<comment type="function">
    <text evidence="11">Peptidoglycan polymerase that catalyzes glycan chain elongation from lipid-linked precursors.</text>
</comment>
<evidence type="ECO:0000256" key="5">
    <source>
        <dbReference type="ARBA" id="ARBA00022692"/>
    </source>
</evidence>
<dbReference type="InterPro" id="IPR023346">
    <property type="entry name" value="Lysozyme-like_dom_sf"/>
</dbReference>
<reference evidence="13 14" key="1">
    <citation type="journal article" date="2011" name="EMBO J.">
        <title>Structural diversity of bacterial flagellar motors.</title>
        <authorList>
            <person name="Chen S."/>
            <person name="Beeby M."/>
            <person name="Murphy G.E."/>
            <person name="Leadbetter J.R."/>
            <person name="Hendrixson D.R."/>
            <person name="Briegel A."/>
            <person name="Li Z."/>
            <person name="Shi J."/>
            <person name="Tocheva E.I."/>
            <person name="Muller A."/>
            <person name="Dobro M.J."/>
            <person name="Jensen G.J."/>
        </authorList>
    </citation>
    <scope>NUCLEOTIDE SEQUENCE [LARGE SCALE GENOMIC DNA]</scope>
    <source>
        <strain evidence="13 14">ATCC 19624</strain>
    </source>
</reference>
<comment type="pathway">
    <text evidence="11">Cell wall biogenesis; peptidoglycan biosynthesis.</text>
</comment>
<evidence type="ECO:0000256" key="11">
    <source>
        <dbReference type="HAMAP-Rule" id="MF_00766"/>
    </source>
</evidence>
<keyword evidence="14" id="KW-1185">Reference proteome</keyword>
<dbReference type="HAMAP" id="MF_00766">
    <property type="entry name" value="PGT_MtgA"/>
    <property type="match status" value="1"/>
</dbReference>
<feature type="domain" description="Glycosyl transferase family 51" evidence="12">
    <location>
        <begin position="238"/>
        <end position="357"/>
    </location>
</feature>
<dbReference type="UniPathway" id="UPA00219"/>
<evidence type="ECO:0000313" key="14">
    <source>
        <dbReference type="Proteomes" id="UP000016368"/>
    </source>
</evidence>
<organism evidence="13 14">
    <name type="scientific">Hylemonella gracilis ATCC 19624</name>
    <dbReference type="NCBI Taxonomy" id="887062"/>
    <lineage>
        <taxon>Bacteria</taxon>
        <taxon>Pseudomonadati</taxon>
        <taxon>Pseudomonadota</taxon>
        <taxon>Betaproteobacteria</taxon>
        <taxon>Burkholderiales</taxon>
        <taxon>Comamonadaceae</taxon>
        <taxon>Hylemonella</taxon>
    </lineage>
</organism>
<keyword evidence="2 11" id="KW-0997">Cell inner membrane</keyword>
<comment type="similarity">
    <text evidence="11">Belongs to the glycosyltransferase 51 family.</text>
</comment>
<keyword evidence="3 11" id="KW-0328">Glycosyltransferase</keyword>
<dbReference type="GO" id="GO:0008955">
    <property type="term" value="F:peptidoglycan glycosyltransferase activity"/>
    <property type="evidence" value="ECO:0007669"/>
    <property type="project" value="UniProtKB-UniRule"/>
</dbReference>
<dbReference type="InterPro" id="IPR011812">
    <property type="entry name" value="Pep_trsgly"/>
</dbReference>
<evidence type="ECO:0000259" key="12">
    <source>
        <dbReference type="Pfam" id="PF00912"/>
    </source>
</evidence>
<keyword evidence="5 11" id="KW-0812">Transmembrane</keyword>
<dbReference type="InterPro" id="IPR036950">
    <property type="entry name" value="PBP_transglycosylase"/>
</dbReference>
<keyword evidence="1 11" id="KW-1003">Cell membrane</keyword>
<dbReference type="GO" id="GO:0008360">
    <property type="term" value="P:regulation of cell shape"/>
    <property type="evidence" value="ECO:0007669"/>
    <property type="project" value="UniProtKB-KW"/>
</dbReference>
<keyword evidence="7 11" id="KW-0573">Peptidoglycan synthesis</keyword>
<dbReference type="GO" id="GO:0005886">
    <property type="term" value="C:plasma membrane"/>
    <property type="evidence" value="ECO:0007669"/>
    <property type="project" value="UniProtKB-SubCell"/>
</dbReference>
<comment type="caution">
    <text evidence="13">The sequence shown here is derived from an EMBL/GenBank/DDBJ whole genome shotgun (WGS) entry which is preliminary data.</text>
</comment>
<evidence type="ECO:0000256" key="10">
    <source>
        <dbReference type="ARBA" id="ARBA00023316"/>
    </source>
</evidence>
<evidence type="ECO:0000256" key="8">
    <source>
        <dbReference type="ARBA" id="ARBA00022989"/>
    </source>
</evidence>
<dbReference type="eggNOG" id="COG0744">
    <property type="taxonomic scope" value="Bacteria"/>
</dbReference>
<keyword evidence="4 11" id="KW-0808">Transferase</keyword>
<feature type="transmembrane region" description="Helical" evidence="11">
    <location>
        <begin position="101"/>
        <end position="122"/>
    </location>
</feature>
<sequence>MLKRLSRWLFHGRKGTGARGHEPDFDESRFDLHPEASPSLLHALDELPGDRAAMPAPALGAQDKRTGHSAYRQHAIHRHPVSASSHTSRSMRAPLSSPLRALWRWLLLLLIAGLALQLFFFARIALMTRVDPQSTAFERSELWRLWQESRADPPAPVTANGKKAVVRKPKPLRWRQQWVSYERISSHLKRAVIASEDDGFVSHPGVDWVALQEAWMRNAAAQARAEMQAQRSAAQRTTQQAVRQPKVVGGSTITQQLAKNLFLSGERTLLRKGQELVLALMLETLLDKRRILEIYLNHVEWGEGVFGAQAAAQRYYGKNAWQLGPDEAARLAVMLPRPRFFEKLPNSNYLADRSGVIESRLWFAQLPP</sequence>
<dbReference type="PANTHER" id="PTHR30400">
    <property type="entry name" value="MONOFUNCTIONAL BIOSYNTHETIC PEPTIDOGLYCAN TRANSGLYCOSYLASE"/>
    <property type="match status" value="1"/>
</dbReference>
<dbReference type="Gene3D" id="1.10.3810.10">
    <property type="entry name" value="Biosynthetic peptidoglycan transglycosylase-like"/>
    <property type="match status" value="1"/>
</dbReference>
<comment type="subcellular location">
    <subcellularLocation>
        <location evidence="11">Cell inner membrane</location>
        <topology evidence="11">Single-pass membrane protein</topology>
    </subcellularLocation>
</comment>
<name>F3KUI6_9BURK</name>
<evidence type="ECO:0000313" key="13">
    <source>
        <dbReference type="EMBL" id="EGI76563.1"/>
    </source>
</evidence>
<evidence type="ECO:0000256" key="3">
    <source>
        <dbReference type="ARBA" id="ARBA00022676"/>
    </source>
</evidence>
<feature type="domain" description="Glycosyl transferase family 51" evidence="12">
    <location>
        <begin position="175"/>
        <end position="223"/>
    </location>
</feature>
<keyword evidence="8 11" id="KW-1133">Transmembrane helix</keyword>
<dbReference type="AlphaFoldDB" id="F3KUI6"/>
<keyword evidence="6 11" id="KW-0133">Cell shape</keyword>
<dbReference type="EMBL" id="AEGR01000061">
    <property type="protein sequence ID" value="EGI76563.1"/>
    <property type="molecule type" value="Genomic_DNA"/>
</dbReference>
<dbReference type="GO" id="GO:0071555">
    <property type="term" value="P:cell wall organization"/>
    <property type="evidence" value="ECO:0007669"/>
    <property type="project" value="UniProtKB-KW"/>
</dbReference>
<keyword evidence="9 11" id="KW-0472">Membrane</keyword>
<dbReference type="STRING" id="887062.HGR_10600"/>
<dbReference type="GO" id="GO:0009252">
    <property type="term" value="P:peptidoglycan biosynthetic process"/>
    <property type="evidence" value="ECO:0007669"/>
    <property type="project" value="UniProtKB-UniRule"/>
</dbReference>
<dbReference type="InterPro" id="IPR001264">
    <property type="entry name" value="Glyco_trans_51"/>
</dbReference>
<dbReference type="Proteomes" id="UP000016368">
    <property type="component" value="Unassembled WGS sequence"/>
</dbReference>